<dbReference type="AlphaFoldDB" id="C5LX23"/>
<feature type="non-terminal residue" evidence="2">
    <location>
        <position position="1"/>
    </location>
</feature>
<dbReference type="SMART" id="SM00952">
    <property type="entry name" value="RAP"/>
    <property type="match status" value="1"/>
</dbReference>
<dbReference type="EMBL" id="GG686324">
    <property type="protein sequence ID" value="EEQ98719.1"/>
    <property type="molecule type" value="Genomic_DNA"/>
</dbReference>
<feature type="domain" description="RAP" evidence="1">
    <location>
        <begin position="234"/>
        <end position="289"/>
    </location>
</feature>
<proteinExistence type="predicted"/>
<name>C5LX23_PERM5</name>
<dbReference type="InParanoid" id="C5LX23"/>
<organism evidence="3">
    <name type="scientific">Perkinsus marinus (strain ATCC 50983 / TXsc)</name>
    <dbReference type="NCBI Taxonomy" id="423536"/>
    <lineage>
        <taxon>Eukaryota</taxon>
        <taxon>Sar</taxon>
        <taxon>Alveolata</taxon>
        <taxon>Perkinsozoa</taxon>
        <taxon>Perkinsea</taxon>
        <taxon>Perkinsida</taxon>
        <taxon>Perkinsidae</taxon>
        <taxon>Perkinsus</taxon>
    </lineage>
</organism>
<accession>C5LX23</accession>
<reference evidence="2 3" key="1">
    <citation type="submission" date="2008-07" db="EMBL/GenBank/DDBJ databases">
        <authorList>
            <person name="El-Sayed N."/>
            <person name="Caler E."/>
            <person name="Inman J."/>
            <person name="Amedeo P."/>
            <person name="Hass B."/>
            <person name="Wortman J."/>
        </authorList>
    </citation>
    <scope>NUCLEOTIDE SEQUENCE [LARGE SCALE GENOMIC DNA]</scope>
    <source>
        <strain evidence="3">ATCC 50983 / TXsc</strain>
    </source>
</reference>
<evidence type="ECO:0000313" key="2">
    <source>
        <dbReference type="EMBL" id="EEQ98719.1"/>
    </source>
</evidence>
<dbReference type="Pfam" id="PF08373">
    <property type="entry name" value="RAP"/>
    <property type="match status" value="1"/>
</dbReference>
<keyword evidence="3" id="KW-1185">Reference proteome</keyword>
<dbReference type="OMA" id="WYASQER"/>
<dbReference type="GeneID" id="9062647"/>
<dbReference type="OrthoDB" id="446439at2759"/>
<sequence>GFYSQELVQLIERALPSSRPPINKESCIDGDNPIATDISQHPRLLVDLLNVLSRQRHFPPKFITAVEELINAANINSSAYSSNMTTNDWIRAFEIHLCAAVEGPPTVRKYLTQNDDVKAFFADNTSFVWYASQERDRTNFLHSDTCMQLNEAINALGWPLSLGNQLAEVYHLDMITSLNQPDSTSSSSNPSVLGSSLNYQQAGKRTAIVCIKEEDELRWYSPITRGQHQSTLDDPHNNIRLGHTRVMIGNSLTKVRHLHSLGWKVIPLWLSEWSELHTVDDRCKYLVERAQEAYAIGPATTDVYTSPIQQFNEAL</sequence>
<dbReference type="RefSeq" id="XP_002766002.1">
    <property type="nucleotide sequence ID" value="XM_002765956.1"/>
</dbReference>
<gene>
    <name evidence="2" type="ORF">Pmar_PMAR029087</name>
</gene>
<evidence type="ECO:0000313" key="3">
    <source>
        <dbReference type="Proteomes" id="UP000007800"/>
    </source>
</evidence>
<evidence type="ECO:0000259" key="1">
    <source>
        <dbReference type="SMART" id="SM00952"/>
    </source>
</evidence>
<dbReference type="Proteomes" id="UP000007800">
    <property type="component" value="Unassembled WGS sequence"/>
</dbReference>
<protein>
    <recommendedName>
        <fullName evidence="1">RAP domain-containing protein</fullName>
    </recommendedName>
</protein>
<dbReference type="InterPro" id="IPR013584">
    <property type="entry name" value="RAP"/>
</dbReference>